<keyword evidence="2" id="KW-1185">Reference proteome</keyword>
<sequence>MADIYTHTRARAPGPRIDIYPAPRQDAVAILPWTTFPNPSTLPLPTRKEDLSLSLSISPSSPPPCCDGRTRRRLMTLCNVDDGVSQRSMLLVVLGGRLRRRPTGNCANRFVSSRVLCLIPSDGFSEPARLLPCSGVVASHRIASSDSGQEDPESRG</sequence>
<organism evidence="1 2">
    <name type="scientific">Colletotrichum zoysiae</name>
    <dbReference type="NCBI Taxonomy" id="1216348"/>
    <lineage>
        <taxon>Eukaryota</taxon>
        <taxon>Fungi</taxon>
        <taxon>Dikarya</taxon>
        <taxon>Ascomycota</taxon>
        <taxon>Pezizomycotina</taxon>
        <taxon>Sordariomycetes</taxon>
        <taxon>Hypocreomycetidae</taxon>
        <taxon>Glomerellales</taxon>
        <taxon>Glomerellaceae</taxon>
        <taxon>Colletotrichum</taxon>
        <taxon>Colletotrichum graminicola species complex</taxon>
    </lineage>
</organism>
<dbReference type="Proteomes" id="UP001232148">
    <property type="component" value="Unassembled WGS sequence"/>
</dbReference>
<proteinExistence type="predicted"/>
<name>A0AAD9H282_9PEZI</name>
<dbReference type="EMBL" id="MU843183">
    <property type="protein sequence ID" value="KAK2020723.1"/>
    <property type="molecule type" value="Genomic_DNA"/>
</dbReference>
<protein>
    <submittedName>
        <fullName evidence="1">Uncharacterized protein</fullName>
    </submittedName>
</protein>
<accession>A0AAD9H282</accession>
<evidence type="ECO:0000313" key="2">
    <source>
        <dbReference type="Proteomes" id="UP001232148"/>
    </source>
</evidence>
<evidence type="ECO:0000313" key="1">
    <source>
        <dbReference type="EMBL" id="KAK2020723.1"/>
    </source>
</evidence>
<dbReference type="AlphaFoldDB" id="A0AAD9H282"/>
<reference evidence="1" key="1">
    <citation type="submission" date="2021-06" db="EMBL/GenBank/DDBJ databases">
        <title>Comparative genomics, transcriptomics and evolutionary studies reveal genomic signatures of adaptation to plant cell wall in hemibiotrophic fungi.</title>
        <authorList>
            <consortium name="DOE Joint Genome Institute"/>
            <person name="Baroncelli R."/>
            <person name="Diaz J.F."/>
            <person name="Benocci T."/>
            <person name="Peng M."/>
            <person name="Battaglia E."/>
            <person name="Haridas S."/>
            <person name="Andreopoulos W."/>
            <person name="Labutti K."/>
            <person name="Pangilinan J."/>
            <person name="Floch G.L."/>
            <person name="Makela M.R."/>
            <person name="Henrissat B."/>
            <person name="Grigoriev I.V."/>
            <person name="Crouch J.A."/>
            <person name="De Vries R.P."/>
            <person name="Sukno S.A."/>
            <person name="Thon M.R."/>
        </authorList>
    </citation>
    <scope>NUCLEOTIDE SEQUENCE</scope>
    <source>
        <strain evidence="1">MAFF235873</strain>
    </source>
</reference>
<comment type="caution">
    <text evidence="1">The sequence shown here is derived from an EMBL/GenBank/DDBJ whole genome shotgun (WGS) entry which is preliminary data.</text>
</comment>
<gene>
    <name evidence="1" type="ORF">LX32DRAFT_294897</name>
</gene>